<evidence type="ECO:0000256" key="1">
    <source>
        <dbReference type="SAM" id="Phobius"/>
    </source>
</evidence>
<evidence type="ECO:0000313" key="2">
    <source>
        <dbReference type="EMBL" id="SBP61057.1"/>
    </source>
</evidence>
<reference evidence="2" key="2">
    <citation type="submission" date="2016-06" db="EMBL/GenBank/DDBJ databases">
        <title>The genome of a short-lived fish provides insights into sex chromosome evolution and the genetic control of aging.</title>
        <authorList>
            <person name="Reichwald K."/>
            <person name="Felder M."/>
            <person name="Petzold A."/>
            <person name="Koch P."/>
            <person name="Groth M."/>
            <person name="Platzer M."/>
        </authorList>
    </citation>
    <scope>NUCLEOTIDE SEQUENCE</scope>
    <source>
        <tissue evidence="2">Brain</tissue>
    </source>
</reference>
<accession>A0A1A8B0U7</accession>
<reference evidence="2" key="1">
    <citation type="submission" date="2016-05" db="EMBL/GenBank/DDBJ databases">
        <authorList>
            <person name="Lavstsen T."/>
            <person name="Jespersen J.S."/>
        </authorList>
    </citation>
    <scope>NUCLEOTIDE SEQUENCE</scope>
    <source>
        <tissue evidence="2">Brain</tissue>
    </source>
</reference>
<organism evidence="2">
    <name type="scientific">Nothobranchius furzeri</name>
    <name type="common">Turquoise killifish</name>
    <dbReference type="NCBI Taxonomy" id="105023"/>
    <lineage>
        <taxon>Eukaryota</taxon>
        <taxon>Metazoa</taxon>
        <taxon>Chordata</taxon>
        <taxon>Craniata</taxon>
        <taxon>Vertebrata</taxon>
        <taxon>Euteleostomi</taxon>
        <taxon>Actinopterygii</taxon>
        <taxon>Neopterygii</taxon>
        <taxon>Teleostei</taxon>
        <taxon>Neoteleostei</taxon>
        <taxon>Acanthomorphata</taxon>
        <taxon>Ovalentaria</taxon>
        <taxon>Atherinomorphae</taxon>
        <taxon>Cyprinodontiformes</taxon>
        <taxon>Nothobranchiidae</taxon>
        <taxon>Nothobranchius</taxon>
    </lineage>
</organism>
<dbReference type="AlphaFoldDB" id="A0A1A8B0U7"/>
<gene>
    <name evidence="2" type="primary">Nfu_g_1_019500</name>
</gene>
<feature type="transmembrane region" description="Helical" evidence="1">
    <location>
        <begin position="6"/>
        <end position="28"/>
    </location>
</feature>
<sequence>LFSLSLWTWQTAVLLSLSCVIVDLSQVFNRRRALKLLSASQDETGTTISSLTRVSTCEKSPLTSGCIPLRIWAASLQKVKQQLLQLVQIFQAWLVKAIM</sequence>
<protein>
    <submittedName>
        <fullName evidence="2">Uncharacterized protein</fullName>
    </submittedName>
</protein>
<proteinExistence type="predicted"/>
<name>A0A1A8B0U7_NOTFU</name>
<keyword evidence="1" id="KW-0812">Transmembrane</keyword>
<keyword evidence="1" id="KW-1133">Transmembrane helix</keyword>
<keyword evidence="1" id="KW-0472">Membrane</keyword>
<feature type="non-terminal residue" evidence="2">
    <location>
        <position position="1"/>
    </location>
</feature>
<dbReference type="EMBL" id="HADY01022572">
    <property type="protein sequence ID" value="SBP61057.1"/>
    <property type="molecule type" value="Transcribed_RNA"/>
</dbReference>